<dbReference type="Pfam" id="PF08541">
    <property type="entry name" value="ACP_syn_III_C"/>
    <property type="match status" value="1"/>
</dbReference>
<dbReference type="Gene3D" id="3.40.47.10">
    <property type="match status" value="1"/>
</dbReference>
<dbReference type="InterPro" id="IPR016039">
    <property type="entry name" value="Thiolase-like"/>
</dbReference>
<dbReference type="GO" id="GO:0044550">
    <property type="term" value="P:secondary metabolite biosynthetic process"/>
    <property type="evidence" value="ECO:0007669"/>
    <property type="project" value="TreeGrafter"/>
</dbReference>
<feature type="domain" description="Beta-ketoacyl-[acyl-carrier-protein] synthase III N-terminal" evidence="4">
    <location>
        <begin position="107"/>
        <end position="179"/>
    </location>
</feature>
<protein>
    <submittedName>
        <fullName evidence="5">Beta-ketoacyl-ACP synthase 3</fullName>
        <ecNumber evidence="5">2.3.1.180</ecNumber>
    </submittedName>
</protein>
<reference evidence="5 6" key="1">
    <citation type="journal article" date="2019" name="ACS Chem. Biol.">
        <title>Identification and Mobilization of a Cryptic Antibiotic Biosynthesis Gene Locus from a Human-Pathogenic Nocardia Isolate.</title>
        <authorList>
            <person name="Herisse M."/>
            <person name="Ishida K."/>
            <person name="Porter J.L."/>
            <person name="Howden B."/>
            <person name="Hertweck C."/>
            <person name="Stinear T.P."/>
            <person name="Pidot S.J."/>
        </authorList>
    </citation>
    <scope>NUCLEOTIDE SEQUENCE [LARGE SCALE GENOMIC DNA]</scope>
    <source>
        <strain evidence="5 6">AUSMDU00024985</strain>
    </source>
</reference>
<dbReference type="Pfam" id="PF08545">
    <property type="entry name" value="ACP_syn_III"/>
    <property type="match status" value="1"/>
</dbReference>
<keyword evidence="2 5" id="KW-0012">Acyltransferase</keyword>
<dbReference type="PANTHER" id="PTHR34069">
    <property type="entry name" value="3-OXOACYL-[ACYL-CARRIER-PROTEIN] SYNTHASE 3"/>
    <property type="match status" value="1"/>
</dbReference>
<dbReference type="Proteomes" id="UP000501705">
    <property type="component" value="Chromosome"/>
</dbReference>
<dbReference type="NCBIfam" id="NF006829">
    <property type="entry name" value="PRK09352.1"/>
    <property type="match status" value="1"/>
</dbReference>
<organism evidence="5 6">
    <name type="scientific">Nocardia brasiliensis</name>
    <dbReference type="NCBI Taxonomy" id="37326"/>
    <lineage>
        <taxon>Bacteria</taxon>
        <taxon>Bacillati</taxon>
        <taxon>Actinomycetota</taxon>
        <taxon>Actinomycetes</taxon>
        <taxon>Mycobacteriales</taxon>
        <taxon>Nocardiaceae</taxon>
        <taxon>Nocardia</taxon>
    </lineage>
</organism>
<evidence type="ECO:0000313" key="5">
    <source>
        <dbReference type="EMBL" id="QIS05520.1"/>
    </source>
</evidence>
<dbReference type="EC" id="2.3.1.180" evidence="5"/>
<dbReference type="CDD" id="cd00830">
    <property type="entry name" value="KAS_III"/>
    <property type="match status" value="1"/>
</dbReference>
<name>A0A6G9XXC0_NOCBR</name>
<keyword evidence="1 5" id="KW-0808">Transferase</keyword>
<dbReference type="RefSeq" id="WP_167464589.1">
    <property type="nucleotide sequence ID" value="NZ_CP046171.1"/>
</dbReference>
<evidence type="ECO:0000259" key="4">
    <source>
        <dbReference type="Pfam" id="PF08545"/>
    </source>
</evidence>
<accession>A0A6G9XXC0</accession>
<evidence type="ECO:0000256" key="1">
    <source>
        <dbReference type="ARBA" id="ARBA00022679"/>
    </source>
</evidence>
<dbReference type="GO" id="GO:0033818">
    <property type="term" value="F:beta-ketoacyl-acyl-carrier-protein synthase III activity"/>
    <property type="evidence" value="ECO:0007669"/>
    <property type="project" value="UniProtKB-EC"/>
</dbReference>
<evidence type="ECO:0000313" key="6">
    <source>
        <dbReference type="Proteomes" id="UP000501705"/>
    </source>
</evidence>
<proteinExistence type="predicted"/>
<dbReference type="SUPFAM" id="SSF53901">
    <property type="entry name" value="Thiolase-like"/>
    <property type="match status" value="1"/>
</dbReference>
<dbReference type="GO" id="GO:0006633">
    <property type="term" value="P:fatty acid biosynthetic process"/>
    <property type="evidence" value="ECO:0007669"/>
    <property type="project" value="InterPro"/>
</dbReference>
<dbReference type="AlphaFoldDB" id="A0A6G9XXC0"/>
<dbReference type="PANTHER" id="PTHR34069:SF2">
    <property type="entry name" value="BETA-KETOACYL-[ACYL-CARRIER-PROTEIN] SYNTHASE III"/>
    <property type="match status" value="1"/>
</dbReference>
<gene>
    <name evidence="5" type="ORF">F5X71_27260</name>
</gene>
<dbReference type="InterPro" id="IPR013747">
    <property type="entry name" value="ACP_syn_III_C"/>
</dbReference>
<evidence type="ECO:0000259" key="3">
    <source>
        <dbReference type="Pfam" id="PF08541"/>
    </source>
</evidence>
<dbReference type="GO" id="GO:0004315">
    <property type="term" value="F:3-oxoacyl-[acyl-carrier-protein] synthase activity"/>
    <property type="evidence" value="ECO:0007669"/>
    <property type="project" value="InterPro"/>
</dbReference>
<sequence>MNNIAVLGTGSYLPQRIVSNDEVGSGAGVDSAWIIRKTAIRERRWALPDQASSDLATRAAAAALAAAGIGADEVSAIVVATSTPDHPQPPTAAFVQHSLGARGASAFDVNAVCSGFVFALSTVEAALARAGGGYGLVVGADVYSRILNPADRRTVVLFGDGAGAVVLGPSESGGLRRFGLHTFGEMTSLIQVPAGGSRRPYDPAAHELGAQYFTMDGRGVRAFVNGSLPVLVKQFLHDAGVNPDDITHLIPHQANGVMLAELAEELGLVNATMHTTVRYYGNTGAASIPITLDNAVRTGGIRSGDKVLLVGFGGGMAVGLTLVEW</sequence>
<dbReference type="EMBL" id="CP046171">
    <property type="protein sequence ID" value="QIS05520.1"/>
    <property type="molecule type" value="Genomic_DNA"/>
</dbReference>
<dbReference type="InterPro" id="IPR013751">
    <property type="entry name" value="ACP_syn_III_N"/>
</dbReference>
<evidence type="ECO:0000256" key="2">
    <source>
        <dbReference type="ARBA" id="ARBA00023315"/>
    </source>
</evidence>
<feature type="domain" description="Beta-ketoacyl-[acyl-carrier-protein] synthase III C-terminal" evidence="3">
    <location>
        <begin position="236"/>
        <end position="325"/>
    </location>
</feature>